<dbReference type="NCBIfam" id="TIGR00237">
    <property type="entry name" value="xseA"/>
    <property type="match status" value="1"/>
</dbReference>
<keyword evidence="4 5" id="KW-0269">Exonuclease</keyword>
<dbReference type="GO" id="GO:0009318">
    <property type="term" value="C:exodeoxyribonuclease VII complex"/>
    <property type="evidence" value="ECO:0007669"/>
    <property type="project" value="UniProtKB-UniRule"/>
</dbReference>
<keyword evidence="2 5" id="KW-0540">Nuclease</keyword>
<evidence type="ECO:0000256" key="1">
    <source>
        <dbReference type="ARBA" id="ARBA00022490"/>
    </source>
</evidence>
<feature type="domain" description="OB-fold nucleic acid binding" evidence="8">
    <location>
        <begin position="6"/>
        <end position="100"/>
    </location>
</feature>
<reference evidence="9" key="1">
    <citation type="submission" date="2020-07" db="EMBL/GenBank/DDBJ databases">
        <title>Vallitalea pronyensis genome.</title>
        <authorList>
            <person name="Postec A."/>
        </authorList>
    </citation>
    <scope>NUCLEOTIDE SEQUENCE</scope>
    <source>
        <strain evidence="9">FatNI3</strain>
    </source>
</reference>
<dbReference type="InterPro" id="IPR003753">
    <property type="entry name" value="Exonuc_VII_L"/>
</dbReference>
<protein>
    <recommendedName>
        <fullName evidence="5">Exodeoxyribonuclease 7 large subunit</fullName>
        <ecNumber evidence="5">3.1.11.6</ecNumber>
    </recommendedName>
    <alternativeName>
        <fullName evidence="5">Exodeoxyribonuclease VII large subunit</fullName>
        <shortName evidence="5">Exonuclease VII large subunit</shortName>
    </alternativeName>
</protein>
<dbReference type="HAMAP" id="MF_00378">
    <property type="entry name" value="Exonuc_7_L"/>
    <property type="match status" value="1"/>
</dbReference>
<dbReference type="Gene3D" id="2.40.50.1010">
    <property type="match status" value="1"/>
</dbReference>
<evidence type="ECO:0000313" key="10">
    <source>
        <dbReference type="Proteomes" id="UP000683246"/>
    </source>
</evidence>
<dbReference type="Pfam" id="PF13742">
    <property type="entry name" value="tRNA_anti_2"/>
    <property type="match status" value="1"/>
</dbReference>
<evidence type="ECO:0000259" key="7">
    <source>
        <dbReference type="Pfam" id="PF02601"/>
    </source>
</evidence>
<keyword evidence="3 5" id="KW-0378">Hydrolase</keyword>
<dbReference type="InterPro" id="IPR025824">
    <property type="entry name" value="OB-fold_nuc-bd_dom"/>
</dbReference>
<dbReference type="KEGG" id="vpy:HZI73_16555"/>
<dbReference type="AlphaFoldDB" id="A0A8J8SHV1"/>
<dbReference type="Pfam" id="PF02601">
    <property type="entry name" value="Exonuc_VII_L"/>
    <property type="match status" value="1"/>
</dbReference>
<keyword evidence="1 5" id="KW-0963">Cytoplasm</keyword>
<evidence type="ECO:0000256" key="4">
    <source>
        <dbReference type="ARBA" id="ARBA00022839"/>
    </source>
</evidence>
<name>A0A8J8SHV1_9FIRM</name>
<comment type="catalytic activity">
    <reaction evidence="5 6">
        <text>Exonucleolytic cleavage in either 5'- to 3'- or 3'- to 5'-direction to yield nucleoside 5'-phosphates.</text>
        <dbReference type="EC" id="3.1.11.6"/>
    </reaction>
</comment>
<dbReference type="Proteomes" id="UP000683246">
    <property type="component" value="Chromosome"/>
</dbReference>
<proteinExistence type="inferred from homology"/>
<dbReference type="GO" id="GO:0005737">
    <property type="term" value="C:cytoplasm"/>
    <property type="evidence" value="ECO:0007669"/>
    <property type="project" value="UniProtKB-SubCell"/>
</dbReference>
<keyword evidence="10" id="KW-1185">Reference proteome</keyword>
<organism evidence="9 10">
    <name type="scientific">Vallitalea pronyensis</name>
    <dbReference type="NCBI Taxonomy" id="1348613"/>
    <lineage>
        <taxon>Bacteria</taxon>
        <taxon>Bacillati</taxon>
        <taxon>Bacillota</taxon>
        <taxon>Clostridia</taxon>
        <taxon>Lachnospirales</taxon>
        <taxon>Vallitaleaceae</taxon>
        <taxon>Vallitalea</taxon>
    </lineage>
</organism>
<dbReference type="EC" id="3.1.11.6" evidence="5"/>
<feature type="domain" description="Exonuclease VII large subunit C-terminal" evidence="7">
    <location>
        <begin position="124"/>
        <end position="338"/>
    </location>
</feature>
<comment type="function">
    <text evidence="5">Bidirectionally degrades single-stranded DNA into large acid-insoluble oligonucleotides, which are then degraded further into small acid-soluble oligonucleotides.</text>
</comment>
<evidence type="ECO:0000259" key="8">
    <source>
        <dbReference type="Pfam" id="PF13742"/>
    </source>
</evidence>
<accession>A0A8J8SHV1</accession>
<dbReference type="GO" id="GO:0003676">
    <property type="term" value="F:nucleic acid binding"/>
    <property type="evidence" value="ECO:0007669"/>
    <property type="project" value="InterPro"/>
</dbReference>
<dbReference type="RefSeq" id="WP_212694490.1">
    <property type="nucleotide sequence ID" value="NZ_CP058649.1"/>
</dbReference>
<comment type="subunit">
    <text evidence="5">Heterooligomer composed of large and small subunits.</text>
</comment>
<dbReference type="GO" id="GO:0006308">
    <property type="term" value="P:DNA catabolic process"/>
    <property type="evidence" value="ECO:0007669"/>
    <property type="project" value="UniProtKB-UniRule"/>
</dbReference>
<dbReference type="PANTHER" id="PTHR30008">
    <property type="entry name" value="EXODEOXYRIBONUCLEASE 7 LARGE SUBUNIT"/>
    <property type="match status" value="1"/>
</dbReference>
<sequence>MPKSIFSVSQVNAYIKKIFSDDFVINDLWIKGEVSNCKIHRSGHIYFTLKDMNSAISCVVFKNYRDFVACDLRDGIKITARGYVSVYERAGTYQVYVQQIKPDGIGDLYQRFEALKQELEKKGYFNSSLKKPIPTYPRKVGVITSDTGAAIRDIMNVSKRRNPYIGLVLYPSLVQGDGAAANIVKGINYLDAMDEVDVIIVGRGGGSIEDLWAFNEKAVAKAIYQAHTPIISAVGHETDFTIADFISDLRAPTPSAGAELAIPVLDDLEALLDKYRDKLNQHLKQKLDFFRSTMELNRIKLDFNSPALRAQKERQYLHELEERLSRAIESRLNNIKHHISLVGEKLHVLSPLKNLEKGFAYVETETGIVKSVKDVVAGQTLYIQLQDGKISADITRIEKGRGMDHE</sequence>
<evidence type="ECO:0000256" key="2">
    <source>
        <dbReference type="ARBA" id="ARBA00022722"/>
    </source>
</evidence>
<comment type="similarity">
    <text evidence="5 6">Belongs to the XseA family.</text>
</comment>
<dbReference type="PANTHER" id="PTHR30008:SF0">
    <property type="entry name" value="EXODEOXYRIBONUCLEASE 7 LARGE SUBUNIT"/>
    <property type="match status" value="1"/>
</dbReference>
<dbReference type="InterPro" id="IPR020579">
    <property type="entry name" value="Exonuc_VII_lsu_C"/>
</dbReference>
<evidence type="ECO:0000256" key="6">
    <source>
        <dbReference type="RuleBase" id="RU004355"/>
    </source>
</evidence>
<dbReference type="CDD" id="cd04489">
    <property type="entry name" value="ExoVII_LU_OBF"/>
    <property type="match status" value="1"/>
</dbReference>
<comment type="subcellular location">
    <subcellularLocation>
        <location evidence="5 6">Cytoplasm</location>
    </subcellularLocation>
</comment>
<dbReference type="EMBL" id="CP058649">
    <property type="protein sequence ID" value="QUI23803.1"/>
    <property type="molecule type" value="Genomic_DNA"/>
</dbReference>
<dbReference type="GO" id="GO:0008855">
    <property type="term" value="F:exodeoxyribonuclease VII activity"/>
    <property type="evidence" value="ECO:0007669"/>
    <property type="project" value="UniProtKB-UniRule"/>
</dbReference>
<evidence type="ECO:0000313" key="9">
    <source>
        <dbReference type="EMBL" id="QUI23803.1"/>
    </source>
</evidence>
<evidence type="ECO:0000256" key="3">
    <source>
        <dbReference type="ARBA" id="ARBA00022801"/>
    </source>
</evidence>
<gene>
    <name evidence="5" type="primary">xseA</name>
    <name evidence="9" type="ORF">HZI73_16555</name>
</gene>
<evidence type="ECO:0000256" key="5">
    <source>
        <dbReference type="HAMAP-Rule" id="MF_00378"/>
    </source>
</evidence>